<evidence type="ECO:0000313" key="1">
    <source>
        <dbReference type="EMBL" id="PON31879.1"/>
    </source>
</evidence>
<protein>
    <submittedName>
        <fullName evidence="1">Uncharacterized protein</fullName>
    </submittedName>
</protein>
<dbReference type="EMBL" id="JXTC01001214">
    <property type="protein sequence ID" value="PON31879.1"/>
    <property type="molecule type" value="Genomic_DNA"/>
</dbReference>
<gene>
    <name evidence="1" type="ORF">TorRG33x02_357170</name>
</gene>
<accession>A0A2P5A5T9</accession>
<organism evidence="1 2">
    <name type="scientific">Trema orientale</name>
    <name type="common">Charcoal tree</name>
    <name type="synonym">Celtis orientalis</name>
    <dbReference type="NCBI Taxonomy" id="63057"/>
    <lineage>
        <taxon>Eukaryota</taxon>
        <taxon>Viridiplantae</taxon>
        <taxon>Streptophyta</taxon>
        <taxon>Embryophyta</taxon>
        <taxon>Tracheophyta</taxon>
        <taxon>Spermatophyta</taxon>
        <taxon>Magnoliopsida</taxon>
        <taxon>eudicotyledons</taxon>
        <taxon>Gunneridae</taxon>
        <taxon>Pentapetalae</taxon>
        <taxon>rosids</taxon>
        <taxon>fabids</taxon>
        <taxon>Rosales</taxon>
        <taxon>Cannabaceae</taxon>
        <taxon>Trema</taxon>
    </lineage>
</organism>
<keyword evidence="2" id="KW-1185">Reference proteome</keyword>
<comment type="caution">
    <text evidence="1">The sequence shown here is derived from an EMBL/GenBank/DDBJ whole genome shotgun (WGS) entry which is preliminary data.</text>
</comment>
<name>A0A2P5A5T9_TREOI</name>
<feature type="non-terminal residue" evidence="1">
    <location>
        <position position="64"/>
    </location>
</feature>
<reference evidence="2" key="1">
    <citation type="submission" date="2016-06" db="EMBL/GenBank/DDBJ databases">
        <title>Parallel loss of symbiosis genes in relatives of nitrogen-fixing non-legume Parasponia.</title>
        <authorList>
            <person name="Van Velzen R."/>
            <person name="Holmer R."/>
            <person name="Bu F."/>
            <person name="Rutten L."/>
            <person name="Van Zeijl A."/>
            <person name="Liu W."/>
            <person name="Santuari L."/>
            <person name="Cao Q."/>
            <person name="Sharma T."/>
            <person name="Shen D."/>
            <person name="Roswanjaya Y."/>
            <person name="Wardhani T."/>
            <person name="Kalhor M.S."/>
            <person name="Jansen J."/>
            <person name="Van den Hoogen J."/>
            <person name="Gungor B."/>
            <person name="Hartog M."/>
            <person name="Hontelez J."/>
            <person name="Verver J."/>
            <person name="Yang W.-C."/>
            <person name="Schijlen E."/>
            <person name="Repin R."/>
            <person name="Schilthuizen M."/>
            <person name="Schranz E."/>
            <person name="Heidstra R."/>
            <person name="Miyata K."/>
            <person name="Fedorova E."/>
            <person name="Kohlen W."/>
            <person name="Bisseling T."/>
            <person name="Smit S."/>
            <person name="Geurts R."/>
        </authorList>
    </citation>
    <scope>NUCLEOTIDE SEQUENCE [LARGE SCALE GENOMIC DNA]</scope>
    <source>
        <strain evidence="2">cv. RG33-2</strain>
    </source>
</reference>
<evidence type="ECO:0000313" key="2">
    <source>
        <dbReference type="Proteomes" id="UP000237000"/>
    </source>
</evidence>
<dbReference type="Proteomes" id="UP000237000">
    <property type="component" value="Unassembled WGS sequence"/>
</dbReference>
<dbReference type="AlphaFoldDB" id="A0A2P5A5T9"/>
<dbReference type="InParanoid" id="A0A2P5A5T9"/>
<sequence length="64" mass="7529">MRRPERECQIETLISRYLLRAMGIDRYKKGEMRERIERNGRVSIELAVCRAENMGLAKFGSARL</sequence>
<proteinExistence type="predicted"/>